<dbReference type="PATRIC" id="fig|1367847.3.peg.2402"/>
<evidence type="ECO:0000313" key="2">
    <source>
        <dbReference type="Proteomes" id="UP000015480"/>
    </source>
</evidence>
<organism evidence="1 2">
    <name type="scientific">Paracoccus aminophilus JCM 7686</name>
    <dbReference type="NCBI Taxonomy" id="1367847"/>
    <lineage>
        <taxon>Bacteria</taxon>
        <taxon>Pseudomonadati</taxon>
        <taxon>Pseudomonadota</taxon>
        <taxon>Alphaproteobacteria</taxon>
        <taxon>Rhodobacterales</taxon>
        <taxon>Paracoccaceae</taxon>
        <taxon>Paracoccus</taxon>
    </lineage>
</organism>
<dbReference type="AlphaFoldDB" id="S5YDE6"/>
<dbReference type="Proteomes" id="UP000015480">
    <property type="component" value="Chromosome"/>
</dbReference>
<sequence length="160" mass="17943">MKRSRAMKIPNVRRKFSHPGIEVDIARLREIISAGDVADVGLHAENNRILAEVAHGRLDAGHLGQLREQLLAKQGELLRWEDADSRRNADVISRIKAAIARLQDEIKAETARIEIAKAPHRVAAALRDRCVDYAIEAGVRLPDLARFDRSQWSTTTGEIR</sequence>
<dbReference type="HOGENOM" id="CLU_1650484_0_0_5"/>
<proteinExistence type="predicted"/>
<dbReference type="STRING" id="1367847.JCM7686_2405"/>
<keyword evidence="2" id="KW-1185">Reference proteome</keyword>
<gene>
    <name evidence="1" type="ORF">JCM7686_2405</name>
</gene>
<reference evidence="1 2" key="1">
    <citation type="journal article" date="2014" name="BMC Genomics">
        <title>Architecture and functions of a multipartite genome of the methylotrophic bacterium Paracoccus aminophilus JCM 7686, containing primary and secondary chromids.</title>
        <authorList>
            <person name="Dziewit L."/>
            <person name="Czarnecki J."/>
            <person name="Wibberg D."/>
            <person name="Radlinska M."/>
            <person name="Mrozek P."/>
            <person name="Szymczak M."/>
            <person name="Schluter A."/>
            <person name="Puhler A."/>
            <person name="Bartosik D."/>
        </authorList>
    </citation>
    <scope>NUCLEOTIDE SEQUENCE [LARGE SCALE GENOMIC DNA]</scope>
    <source>
        <strain evidence="1">JCM 7686</strain>
    </source>
</reference>
<dbReference type="EMBL" id="CP006650">
    <property type="protein sequence ID" value="AGT09473.1"/>
    <property type="molecule type" value="Genomic_DNA"/>
</dbReference>
<protein>
    <submittedName>
        <fullName evidence="1">Uncharacterized protein</fullName>
    </submittedName>
</protein>
<dbReference type="KEGG" id="pami:JCM7686_2405"/>
<name>S5YDE6_PARAH</name>
<evidence type="ECO:0000313" key="1">
    <source>
        <dbReference type="EMBL" id="AGT09473.1"/>
    </source>
</evidence>
<accession>S5YDE6</accession>